<accession>A0ABD6EEK8</accession>
<keyword evidence="1" id="KW-1133">Transmembrane helix</keyword>
<dbReference type="EMBL" id="JBGFUD010002844">
    <property type="protein sequence ID" value="MFH4978081.1"/>
    <property type="molecule type" value="Genomic_DNA"/>
</dbReference>
<feature type="transmembrane region" description="Helical" evidence="1">
    <location>
        <begin position="56"/>
        <end position="78"/>
    </location>
</feature>
<organism evidence="2 3">
    <name type="scientific">Gnathostoma spinigerum</name>
    <dbReference type="NCBI Taxonomy" id="75299"/>
    <lineage>
        <taxon>Eukaryota</taxon>
        <taxon>Metazoa</taxon>
        <taxon>Ecdysozoa</taxon>
        <taxon>Nematoda</taxon>
        <taxon>Chromadorea</taxon>
        <taxon>Rhabditida</taxon>
        <taxon>Spirurina</taxon>
        <taxon>Gnathostomatomorpha</taxon>
        <taxon>Gnathostomatoidea</taxon>
        <taxon>Gnathostomatidae</taxon>
        <taxon>Gnathostoma</taxon>
    </lineage>
</organism>
<sequence>MNTCFLLSKSSSRALLTFQLKDVISTEASIWQISFLFTGIVAVYQHVAIQSCEQCLIIAFELSFIGIPLVVSFLHPLLSLWHISPLRDATIRVFPCLSNAVHDAHFTPPPSVVAIVHPSDTTEITLSSDVLYTTRFEKVDRSGK</sequence>
<keyword evidence="1" id="KW-0812">Transmembrane</keyword>
<keyword evidence="1" id="KW-0472">Membrane</keyword>
<dbReference type="AlphaFoldDB" id="A0ABD6EEK8"/>
<evidence type="ECO:0000313" key="3">
    <source>
        <dbReference type="Proteomes" id="UP001608902"/>
    </source>
</evidence>
<evidence type="ECO:0000256" key="1">
    <source>
        <dbReference type="SAM" id="Phobius"/>
    </source>
</evidence>
<proteinExistence type="predicted"/>
<name>A0ABD6EEK8_9BILA</name>
<feature type="transmembrane region" description="Helical" evidence="1">
    <location>
        <begin position="30"/>
        <end position="49"/>
    </location>
</feature>
<gene>
    <name evidence="2" type="ORF">AB6A40_004790</name>
</gene>
<evidence type="ECO:0000313" key="2">
    <source>
        <dbReference type="EMBL" id="MFH4978081.1"/>
    </source>
</evidence>
<comment type="caution">
    <text evidence="2">The sequence shown here is derived from an EMBL/GenBank/DDBJ whole genome shotgun (WGS) entry which is preliminary data.</text>
</comment>
<reference evidence="2 3" key="1">
    <citation type="submission" date="2024-08" db="EMBL/GenBank/DDBJ databases">
        <title>Gnathostoma spinigerum genome.</title>
        <authorList>
            <person name="Gonzalez-Bertolin B."/>
            <person name="Monzon S."/>
            <person name="Zaballos A."/>
            <person name="Jimenez P."/>
            <person name="Dekumyoy P."/>
            <person name="Varona S."/>
            <person name="Cuesta I."/>
            <person name="Sumanam S."/>
            <person name="Adisakwattana P."/>
            <person name="Gasser R.B."/>
            <person name="Hernandez-Gonzalez A."/>
            <person name="Young N.D."/>
            <person name="Perteguer M.J."/>
        </authorList>
    </citation>
    <scope>NUCLEOTIDE SEQUENCE [LARGE SCALE GENOMIC DNA]</scope>
    <source>
        <strain evidence="2">AL3</strain>
        <tissue evidence="2">Liver</tissue>
    </source>
</reference>
<protein>
    <submittedName>
        <fullName evidence="2">Uncharacterized protein</fullName>
    </submittedName>
</protein>
<keyword evidence="3" id="KW-1185">Reference proteome</keyword>
<dbReference type="Proteomes" id="UP001608902">
    <property type="component" value="Unassembled WGS sequence"/>
</dbReference>